<organism evidence="2 3">
    <name type="scientific">Evansella vedderi</name>
    <dbReference type="NCBI Taxonomy" id="38282"/>
    <lineage>
        <taxon>Bacteria</taxon>
        <taxon>Bacillati</taxon>
        <taxon>Bacillota</taxon>
        <taxon>Bacilli</taxon>
        <taxon>Bacillales</taxon>
        <taxon>Bacillaceae</taxon>
        <taxon>Evansella</taxon>
    </lineage>
</organism>
<evidence type="ECO:0000313" key="3">
    <source>
        <dbReference type="Proteomes" id="UP001230005"/>
    </source>
</evidence>
<gene>
    <name evidence="2" type="ORF">J2S74_000230</name>
</gene>
<comment type="caution">
    <text evidence="2">The sequence shown here is derived from an EMBL/GenBank/DDBJ whole genome shotgun (WGS) entry which is preliminary data.</text>
</comment>
<dbReference type="RefSeq" id="WP_307320758.1">
    <property type="nucleotide sequence ID" value="NZ_JAUSUG010000001.1"/>
</dbReference>
<dbReference type="Proteomes" id="UP001230005">
    <property type="component" value="Unassembled WGS sequence"/>
</dbReference>
<dbReference type="InterPro" id="IPR029069">
    <property type="entry name" value="HotDog_dom_sf"/>
</dbReference>
<dbReference type="EC" id="3.1.2.-" evidence="2"/>
<proteinExistence type="predicted"/>
<dbReference type="SUPFAM" id="SSF54637">
    <property type="entry name" value="Thioesterase/thiol ester dehydrase-isomerase"/>
    <property type="match status" value="1"/>
</dbReference>
<dbReference type="EMBL" id="JAUSUG010000001">
    <property type="protein sequence ID" value="MDQ0252858.1"/>
    <property type="molecule type" value="Genomic_DNA"/>
</dbReference>
<dbReference type="CDD" id="cd00586">
    <property type="entry name" value="4HBT"/>
    <property type="match status" value="1"/>
</dbReference>
<dbReference type="InterPro" id="IPR050563">
    <property type="entry name" value="4-hydroxybenzoyl-CoA_TE"/>
</dbReference>
<reference evidence="2 3" key="1">
    <citation type="submission" date="2023-07" db="EMBL/GenBank/DDBJ databases">
        <title>Genomic Encyclopedia of Type Strains, Phase IV (KMG-IV): sequencing the most valuable type-strain genomes for metagenomic binning, comparative biology and taxonomic classification.</title>
        <authorList>
            <person name="Goeker M."/>
        </authorList>
    </citation>
    <scope>NUCLEOTIDE SEQUENCE [LARGE SCALE GENOMIC DNA]</scope>
    <source>
        <strain evidence="2 3">DSM 9768</strain>
    </source>
</reference>
<keyword evidence="3" id="KW-1185">Reference proteome</keyword>
<feature type="region of interest" description="Disordered" evidence="1">
    <location>
        <begin position="135"/>
        <end position="154"/>
    </location>
</feature>
<name>A0ABT9ZNP4_9BACI</name>
<sequence length="154" mass="17632">MSFRYQERVRPEWVDYNGHMNDAEYAKVFSLAVDSFMDDIGLDEKSRNSLNYTIFTLETHLCYLQEAHVGEELTVELQLLDDDAKRLHVFFVMKNSAGIEIATSEQMLMGMDTAEGRPAPFPESVAANIETLRNAHEHLDPPKQVGRQIGIKKR</sequence>
<keyword evidence="2" id="KW-0378">Hydrolase</keyword>
<protein>
    <submittedName>
        <fullName evidence="2">Acyl-CoA thioester hydrolase</fullName>
        <ecNumber evidence="2">3.1.2.-</ecNumber>
    </submittedName>
</protein>
<dbReference type="PANTHER" id="PTHR31793:SF2">
    <property type="entry name" value="BLR1345 PROTEIN"/>
    <property type="match status" value="1"/>
</dbReference>
<dbReference type="Gene3D" id="3.10.129.10">
    <property type="entry name" value="Hotdog Thioesterase"/>
    <property type="match status" value="1"/>
</dbReference>
<dbReference type="GO" id="GO:0016787">
    <property type="term" value="F:hydrolase activity"/>
    <property type="evidence" value="ECO:0007669"/>
    <property type="project" value="UniProtKB-KW"/>
</dbReference>
<accession>A0ABT9ZNP4</accession>
<evidence type="ECO:0000256" key="1">
    <source>
        <dbReference type="SAM" id="MobiDB-lite"/>
    </source>
</evidence>
<dbReference type="PANTHER" id="PTHR31793">
    <property type="entry name" value="4-HYDROXYBENZOYL-COA THIOESTERASE FAMILY MEMBER"/>
    <property type="match status" value="1"/>
</dbReference>
<evidence type="ECO:0000313" key="2">
    <source>
        <dbReference type="EMBL" id="MDQ0252858.1"/>
    </source>
</evidence>
<dbReference type="Pfam" id="PF13279">
    <property type="entry name" value="4HBT_2"/>
    <property type="match status" value="1"/>
</dbReference>